<evidence type="ECO:0008006" key="4">
    <source>
        <dbReference type="Google" id="ProtNLM"/>
    </source>
</evidence>
<dbReference type="STRING" id="1449351.RISW2_19230"/>
<protein>
    <recommendedName>
        <fullName evidence="4">Metal-binding protein</fullName>
    </recommendedName>
</protein>
<reference evidence="2 3" key="1">
    <citation type="submission" date="2014-01" db="EMBL/GenBank/DDBJ databases">
        <title>Roseivivax isoporae LMG 25204 Genome Sequencing.</title>
        <authorList>
            <person name="Lai Q."/>
            <person name="Li G."/>
            <person name="Shao Z."/>
        </authorList>
    </citation>
    <scope>NUCLEOTIDE SEQUENCE [LARGE SCALE GENOMIC DNA]</scope>
    <source>
        <strain evidence="2 3">LMG 25204</strain>
    </source>
</reference>
<dbReference type="AlphaFoldDB" id="X7F400"/>
<evidence type="ECO:0000313" key="3">
    <source>
        <dbReference type="Proteomes" id="UP000023430"/>
    </source>
</evidence>
<dbReference type="OrthoDB" id="14727at2"/>
<dbReference type="Proteomes" id="UP000023430">
    <property type="component" value="Unassembled WGS sequence"/>
</dbReference>
<feature type="chain" id="PRO_5004978512" description="Metal-binding protein" evidence="1">
    <location>
        <begin position="27"/>
        <end position="157"/>
    </location>
</feature>
<keyword evidence="1" id="KW-0732">Signal</keyword>
<dbReference type="InterPro" id="IPR007332">
    <property type="entry name" value="DUF411"/>
</dbReference>
<keyword evidence="3" id="KW-1185">Reference proteome</keyword>
<evidence type="ECO:0000313" key="2">
    <source>
        <dbReference type="EMBL" id="ETX26799.1"/>
    </source>
</evidence>
<feature type="signal peptide" evidence="1">
    <location>
        <begin position="1"/>
        <end position="26"/>
    </location>
</feature>
<dbReference type="PATRIC" id="fig|1449351.3.peg.4320"/>
<organism evidence="2 3">
    <name type="scientific">Roseivivax isoporae LMG 25204</name>
    <dbReference type="NCBI Taxonomy" id="1449351"/>
    <lineage>
        <taxon>Bacteria</taxon>
        <taxon>Pseudomonadati</taxon>
        <taxon>Pseudomonadota</taxon>
        <taxon>Alphaproteobacteria</taxon>
        <taxon>Rhodobacterales</taxon>
        <taxon>Roseobacteraceae</taxon>
        <taxon>Roseivivax</taxon>
    </lineage>
</organism>
<evidence type="ECO:0000256" key="1">
    <source>
        <dbReference type="SAM" id="SignalP"/>
    </source>
</evidence>
<accession>X7F400</accession>
<dbReference type="Pfam" id="PF04214">
    <property type="entry name" value="DUF411"/>
    <property type="match status" value="1"/>
</dbReference>
<gene>
    <name evidence="2" type="ORF">RISW2_19230</name>
</gene>
<proteinExistence type="predicted"/>
<dbReference type="EMBL" id="JAME01000055">
    <property type="protein sequence ID" value="ETX26799.1"/>
    <property type="molecule type" value="Genomic_DNA"/>
</dbReference>
<name>X7F400_9RHOB</name>
<dbReference type="eggNOG" id="COG3019">
    <property type="taxonomic scope" value="Bacteria"/>
</dbReference>
<sequence>MTHMTRRRLLVSATSLFGMMPFAAAAQDSAPTIHVVKDRNCGCCAAWVEILRNAGFTVTTEASMGTLLIRHKLENGIPQAMHSCHTGEVAGYMIEGHVPPADIRRLLAEHPDAIGLAVPDMPYGSPGMGPEYQREAYDVFLMRKDGSTDVFSRYEAA</sequence>
<comment type="caution">
    <text evidence="2">The sequence shown here is derived from an EMBL/GenBank/DDBJ whole genome shotgun (WGS) entry which is preliminary data.</text>
</comment>